<dbReference type="Gene3D" id="3.90.1200.10">
    <property type="match status" value="1"/>
</dbReference>
<dbReference type="RefSeq" id="WP_220660831.1">
    <property type="nucleotide sequence ID" value="NZ_CP069370.1"/>
</dbReference>
<proteinExistence type="predicted"/>
<evidence type="ECO:0000313" key="1">
    <source>
        <dbReference type="EMBL" id="QYZ68608.1"/>
    </source>
</evidence>
<gene>
    <name evidence="1" type="ORF">JO391_12580</name>
</gene>
<protein>
    <submittedName>
        <fullName evidence="1">Phosphotransferase</fullName>
    </submittedName>
</protein>
<dbReference type="Pfam" id="PF04655">
    <property type="entry name" value="APH_6_hur"/>
    <property type="match status" value="1"/>
</dbReference>
<organism evidence="1 2">
    <name type="scientific">Neotabrizicola shimadae</name>
    <dbReference type="NCBI Taxonomy" id="2807096"/>
    <lineage>
        <taxon>Bacteria</taxon>
        <taxon>Pseudomonadati</taxon>
        <taxon>Pseudomonadota</taxon>
        <taxon>Alphaproteobacteria</taxon>
        <taxon>Rhodobacterales</taxon>
        <taxon>Paracoccaceae</taxon>
        <taxon>Neotabrizicola</taxon>
    </lineage>
</organism>
<dbReference type="EMBL" id="CP069370">
    <property type="protein sequence ID" value="QYZ68608.1"/>
    <property type="molecule type" value="Genomic_DNA"/>
</dbReference>
<dbReference type="KEGG" id="nsm:JO391_12580"/>
<dbReference type="Proteomes" id="UP000826300">
    <property type="component" value="Chromosome"/>
</dbReference>
<dbReference type="InterPro" id="IPR006748">
    <property type="entry name" value="NH2Glyco/OHUrea_AB-resist_kin"/>
</dbReference>
<sequence>MTSTEDRMRLWRLADIRPLAQTPTSRLWRARSPDHGEVVLKVLTPYGSEERHGFRLMAASAGRGMARVFECDDEACLMEYLPGPSLGELVRQDRDEEAARLLARVAAEIRGVPVPKGLIPLESYLAALVRTDLCLLPVAARPHLAEARAVAAVLFADAPQPVALHGDLHHDNIFHSPGGWRAIDAKGLVGDAAFEPANSFRNPWDRQNLARDPARALRLAEIYAEGLGLDRGRLLDWAFVQVAVSMAWFAEDQGKLDDDLALLPVMAAARQIGRATALR</sequence>
<keyword evidence="2" id="KW-1185">Reference proteome</keyword>
<dbReference type="AlphaFoldDB" id="A0A8G1EC15"/>
<name>A0A8G1EC15_9RHOB</name>
<dbReference type="GO" id="GO:0019748">
    <property type="term" value="P:secondary metabolic process"/>
    <property type="evidence" value="ECO:0007669"/>
    <property type="project" value="InterPro"/>
</dbReference>
<reference evidence="1" key="1">
    <citation type="submission" date="2021-02" db="EMBL/GenBank/DDBJ databases">
        <title>Rhodobacter shimadae sp. nov., an aerobic anoxygenic phototrophic bacterium isolated from a hot spring.</title>
        <authorList>
            <person name="Muramatsu S."/>
            <person name="Haruta S."/>
            <person name="Hirose S."/>
            <person name="Hanada S."/>
        </authorList>
    </citation>
    <scope>NUCLEOTIDE SEQUENCE</scope>
    <source>
        <strain evidence="1">N10</strain>
    </source>
</reference>
<dbReference type="InterPro" id="IPR011009">
    <property type="entry name" value="Kinase-like_dom_sf"/>
</dbReference>
<dbReference type="GO" id="GO:0016773">
    <property type="term" value="F:phosphotransferase activity, alcohol group as acceptor"/>
    <property type="evidence" value="ECO:0007669"/>
    <property type="project" value="InterPro"/>
</dbReference>
<accession>A0A8G1EC15</accession>
<evidence type="ECO:0000313" key="2">
    <source>
        <dbReference type="Proteomes" id="UP000826300"/>
    </source>
</evidence>
<dbReference type="SUPFAM" id="SSF56112">
    <property type="entry name" value="Protein kinase-like (PK-like)"/>
    <property type="match status" value="1"/>
</dbReference>